<dbReference type="Gene3D" id="3.40.50.720">
    <property type="entry name" value="NAD(P)-binding Rossmann-like Domain"/>
    <property type="match status" value="2"/>
</dbReference>
<dbReference type="InterPro" id="IPR036291">
    <property type="entry name" value="NAD(P)-bd_dom_sf"/>
</dbReference>
<evidence type="ECO:0000256" key="1">
    <source>
        <dbReference type="ARBA" id="ARBA00005854"/>
    </source>
</evidence>
<dbReference type="PROSITE" id="PS00670">
    <property type="entry name" value="D_2_HYDROXYACID_DH_2"/>
    <property type="match status" value="1"/>
</dbReference>
<dbReference type="InterPro" id="IPR029753">
    <property type="entry name" value="D-isomer_DH_CS"/>
</dbReference>
<dbReference type="Proteomes" id="UP000319865">
    <property type="component" value="Unassembled WGS sequence"/>
</dbReference>
<dbReference type="AlphaFoldDB" id="A0A543P1E2"/>
<comment type="similarity">
    <text evidence="1">Belongs to the D-isomer specific 2-hydroxyacid dehydrogenase family.</text>
</comment>
<keyword evidence="6" id="KW-1185">Reference proteome</keyword>
<dbReference type="PANTHER" id="PTHR42789:SF1">
    <property type="entry name" value="D-ISOMER SPECIFIC 2-HYDROXYACID DEHYDROGENASE FAMILY PROTEIN (AFU_ORTHOLOGUE AFUA_6G10090)"/>
    <property type="match status" value="1"/>
</dbReference>
<reference evidence="5 6" key="1">
    <citation type="submission" date="2019-06" db="EMBL/GenBank/DDBJ databases">
        <title>Sequencing the genomes of 1000 actinobacteria strains.</title>
        <authorList>
            <person name="Klenk H.-P."/>
        </authorList>
    </citation>
    <scope>NUCLEOTIDE SEQUENCE [LARGE SCALE GENOMIC DNA]</scope>
    <source>
        <strain evidence="5 6">DSM 46837</strain>
    </source>
</reference>
<organism evidence="5 6">
    <name type="scientific">Blastococcus colisei</name>
    <dbReference type="NCBI Taxonomy" id="1564162"/>
    <lineage>
        <taxon>Bacteria</taxon>
        <taxon>Bacillati</taxon>
        <taxon>Actinomycetota</taxon>
        <taxon>Actinomycetes</taxon>
        <taxon>Geodermatophilales</taxon>
        <taxon>Geodermatophilaceae</taxon>
        <taxon>Blastococcus</taxon>
    </lineage>
</organism>
<feature type="domain" description="D-isomer specific 2-hydroxyacid dehydrogenase NAD-binding" evidence="4">
    <location>
        <begin position="104"/>
        <end position="283"/>
    </location>
</feature>
<comment type="caution">
    <text evidence="5">The sequence shown here is derived from an EMBL/GenBank/DDBJ whole genome shotgun (WGS) entry which is preliminary data.</text>
</comment>
<protein>
    <submittedName>
        <fullName evidence="5">D-3-phosphoglycerate dehydrogenase</fullName>
    </submittedName>
</protein>
<dbReference type="GO" id="GO:0051287">
    <property type="term" value="F:NAD binding"/>
    <property type="evidence" value="ECO:0007669"/>
    <property type="project" value="InterPro"/>
</dbReference>
<dbReference type="GO" id="GO:0016616">
    <property type="term" value="F:oxidoreductase activity, acting on the CH-OH group of donors, NAD or NADP as acceptor"/>
    <property type="evidence" value="ECO:0007669"/>
    <property type="project" value="InterPro"/>
</dbReference>
<evidence type="ECO:0000313" key="6">
    <source>
        <dbReference type="Proteomes" id="UP000319865"/>
    </source>
</evidence>
<name>A0A543P1E2_9ACTN</name>
<evidence type="ECO:0000256" key="2">
    <source>
        <dbReference type="ARBA" id="ARBA00023002"/>
    </source>
</evidence>
<dbReference type="SUPFAM" id="SSF52283">
    <property type="entry name" value="Formate/glycerate dehydrogenase catalytic domain-like"/>
    <property type="match status" value="1"/>
</dbReference>
<evidence type="ECO:0000313" key="5">
    <source>
        <dbReference type="EMBL" id="TQN37889.1"/>
    </source>
</evidence>
<keyword evidence="2" id="KW-0560">Oxidoreductase</keyword>
<dbReference type="PANTHER" id="PTHR42789">
    <property type="entry name" value="D-ISOMER SPECIFIC 2-HYDROXYACID DEHYDROGENASE FAMILY PROTEIN (AFU_ORTHOLOGUE AFUA_6G10090)"/>
    <property type="match status" value="1"/>
</dbReference>
<dbReference type="InterPro" id="IPR006140">
    <property type="entry name" value="D-isomer_DH_NAD-bd"/>
</dbReference>
<dbReference type="InterPro" id="IPR050857">
    <property type="entry name" value="D-2-hydroxyacid_DH"/>
</dbReference>
<sequence>MKILLASSIDPAAIDALERDHDVVRAFNASEEELATLVADREAVIFRSGVTISAQVLDSAPNLALLVRAGSGLDNIDLPYAFERGVQVVRVPGSSAQPVAELTFALLLSLARKVTLADRLLREGHWPKAELGGPLLAGKTIGIVGAGRIGSRVGEMGAAWGMRAIGCVDNPHAGVQAALADRGISLTDFDTVVAESDFLCLHVPLDERTHHMIGADVLSRMKERSFLVNVARGGVVDEQALLTELREGGRVLGAALDVHEREGEGVLSPLAALPNVVLSPHIGAMAWDSQRLIGERVVELLRAHEQGCLDQQLHPEEIVAGTAP</sequence>
<dbReference type="SUPFAM" id="SSF51735">
    <property type="entry name" value="NAD(P)-binding Rossmann-fold domains"/>
    <property type="match status" value="1"/>
</dbReference>
<dbReference type="RefSeq" id="WP_170182633.1">
    <property type="nucleotide sequence ID" value="NZ_VFQE01000002.1"/>
</dbReference>
<evidence type="ECO:0000256" key="3">
    <source>
        <dbReference type="ARBA" id="ARBA00023027"/>
    </source>
</evidence>
<dbReference type="Pfam" id="PF02826">
    <property type="entry name" value="2-Hacid_dh_C"/>
    <property type="match status" value="1"/>
</dbReference>
<evidence type="ECO:0000259" key="4">
    <source>
        <dbReference type="Pfam" id="PF02826"/>
    </source>
</evidence>
<keyword evidence="3" id="KW-0520">NAD</keyword>
<gene>
    <name evidence="5" type="ORF">FHU33_4562</name>
</gene>
<proteinExistence type="inferred from homology"/>
<dbReference type="EMBL" id="VFQE01000002">
    <property type="protein sequence ID" value="TQN37889.1"/>
    <property type="molecule type" value="Genomic_DNA"/>
</dbReference>
<accession>A0A543P1E2</accession>